<sequence length="515" mass="61101">MEAFKTLLQSIGNEDRENFNLWFYNAQDSELKASIIEMNSRKNIEKYPRENLKAYIKFAKALLKGALPEPPSNIDMLPIQNINYYKYAKGCYNLFNLLQSLVYMKYNSFIRTAAFLIVTCPSYQIIDSRGVQGWVPSKSIVKRTKPLAFFVRIFHLRCLLNLKVSFDSILRAKLSKKRDRFLTKVQVKKIKRICIDEMIKKGRVNLEQRAFWRWMVIVKDQDDRNLKERIRDDFLLLKLISHNANLRYFQCTKQKFEKWKNYIKDKPHVKEETIKRSNTSIRKNFKLKLRKSLGAFSTLIYARLDTAFQELKEFASNQEAPRDVIWDYSDYKPYLRSLCRIMKKNLKKSFKAWRPEPKFEYEYEEEVTTTTVSKEKKSFAITQKPLVLLYYTQALPDNIKPCMRRIINLLRRGMKNFFIRWVKLTKNTDFSLSGEETINLINYRLSIDKAECLKSIIIYLKNIINKKQNLCKIAAFVWAIKIAEKYHKSLILSKVPIPKGMVNSPTQLIRKTTLY</sequence>
<keyword evidence="2" id="KW-1185">Reference proteome</keyword>
<gene>
    <name evidence="1" type="ORF">SteCoe_7274</name>
</gene>
<protein>
    <submittedName>
        <fullName evidence="1">Uncharacterized protein</fullName>
    </submittedName>
</protein>
<dbReference type="AlphaFoldDB" id="A0A1R2CMX2"/>
<reference evidence="1 2" key="1">
    <citation type="submission" date="2016-11" db="EMBL/GenBank/DDBJ databases">
        <title>The macronuclear genome of Stentor coeruleus: a giant cell with tiny introns.</title>
        <authorList>
            <person name="Slabodnick M."/>
            <person name="Ruby J.G."/>
            <person name="Reiff S.B."/>
            <person name="Swart E.C."/>
            <person name="Gosai S."/>
            <person name="Prabakaran S."/>
            <person name="Witkowska E."/>
            <person name="Larue G.E."/>
            <person name="Fisher S."/>
            <person name="Freeman R.M."/>
            <person name="Gunawardena J."/>
            <person name="Chu W."/>
            <person name="Stover N.A."/>
            <person name="Gregory B.D."/>
            <person name="Nowacki M."/>
            <person name="Derisi J."/>
            <person name="Roy S.W."/>
            <person name="Marshall W.F."/>
            <person name="Sood P."/>
        </authorList>
    </citation>
    <scope>NUCLEOTIDE SEQUENCE [LARGE SCALE GENOMIC DNA]</scope>
    <source>
        <strain evidence="1">WM001</strain>
    </source>
</reference>
<name>A0A1R2CMX2_9CILI</name>
<organism evidence="1 2">
    <name type="scientific">Stentor coeruleus</name>
    <dbReference type="NCBI Taxonomy" id="5963"/>
    <lineage>
        <taxon>Eukaryota</taxon>
        <taxon>Sar</taxon>
        <taxon>Alveolata</taxon>
        <taxon>Ciliophora</taxon>
        <taxon>Postciliodesmatophora</taxon>
        <taxon>Heterotrichea</taxon>
        <taxon>Heterotrichida</taxon>
        <taxon>Stentoridae</taxon>
        <taxon>Stentor</taxon>
    </lineage>
</organism>
<comment type="caution">
    <text evidence="1">The sequence shown here is derived from an EMBL/GenBank/DDBJ whole genome shotgun (WGS) entry which is preliminary data.</text>
</comment>
<dbReference type="Proteomes" id="UP000187209">
    <property type="component" value="Unassembled WGS sequence"/>
</dbReference>
<proteinExistence type="predicted"/>
<accession>A0A1R2CMX2</accession>
<evidence type="ECO:0000313" key="1">
    <source>
        <dbReference type="EMBL" id="OMJ90359.1"/>
    </source>
</evidence>
<evidence type="ECO:0000313" key="2">
    <source>
        <dbReference type="Proteomes" id="UP000187209"/>
    </source>
</evidence>
<dbReference type="EMBL" id="MPUH01000104">
    <property type="protein sequence ID" value="OMJ90359.1"/>
    <property type="molecule type" value="Genomic_DNA"/>
</dbReference>